<evidence type="ECO:0000313" key="3">
    <source>
        <dbReference type="EMBL" id="MEE6260412.1"/>
    </source>
</evidence>
<feature type="transmembrane region" description="Helical" evidence="2">
    <location>
        <begin position="196"/>
        <end position="216"/>
    </location>
</feature>
<feature type="transmembrane region" description="Helical" evidence="2">
    <location>
        <begin position="52"/>
        <end position="73"/>
    </location>
</feature>
<feature type="compositionally biased region" description="Low complexity" evidence="1">
    <location>
        <begin position="593"/>
        <end position="613"/>
    </location>
</feature>
<feature type="compositionally biased region" description="Basic residues" evidence="1">
    <location>
        <begin position="658"/>
        <end position="669"/>
    </location>
</feature>
<keyword evidence="2" id="KW-0472">Membrane</keyword>
<feature type="compositionally biased region" description="Low complexity" evidence="1">
    <location>
        <begin position="439"/>
        <end position="451"/>
    </location>
</feature>
<evidence type="ECO:0000256" key="1">
    <source>
        <dbReference type="SAM" id="MobiDB-lite"/>
    </source>
</evidence>
<feature type="compositionally biased region" description="Basic and acidic residues" evidence="1">
    <location>
        <begin position="622"/>
        <end position="632"/>
    </location>
</feature>
<feature type="transmembrane region" description="Helical" evidence="2">
    <location>
        <begin position="223"/>
        <end position="244"/>
    </location>
</feature>
<accession>A0ABU7RV70</accession>
<feature type="transmembrane region" description="Helical" evidence="2">
    <location>
        <begin position="85"/>
        <end position="105"/>
    </location>
</feature>
<keyword evidence="2" id="KW-0812">Transmembrane</keyword>
<feature type="compositionally biased region" description="Pro residues" evidence="1">
    <location>
        <begin position="452"/>
        <end position="482"/>
    </location>
</feature>
<feature type="transmembrane region" description="Helical" evidence="2">
    <location>
        <begin position="256"/>
        <end position="278"/>
    </location>
</feature>
<feature type="compositionally biased region" description="Pro residues" evidence="1">
    <location>
        <begin position="491"/>
        <end position="513"/>
    </location>
</feature>
<dbReference type="Proteomes" id="UP001332243">
    <property type="component" value="Unassembled WGS sequence"/>
</dbReference>
<evidence type="ECO:0000313" key="4">
    <source>
        <dbReference type="Proteomes" id="UP001332243"/>
    </source>
</evidence>
<protein>
    <submittedName>
        <fullName evidence="3">Uncharacterized protein</fullName>
    </submittedName>
</protein>
<feature type="compositionally biased region" description="Pro residues" evidence="1">
    <location>
        <begin position="424"/>
        <end position="438"/>
    </location>
</feature>
<reference evidence="3 4" key="1">
    <citation type="submission" date="2024-01" db="EMBL/GenBank/DDBJ databases">
        <title>Genome insights into Plantactinospora sonchi sp. nov.</title>
        <authorList>
            <person name="Wang L."/>
        </authorList>
    </citation>
    <scope>NUCLEOTIDE SEQUENCE [LARGE SCALE GENOMIC DNA]</scope>
    <source>
        <strain evidence="3 4">NEAU-QY2</strain>
    </source>
</reference>
<sequence length="669" mass="67825">MAFRTWGKVLLTALGVGLVAGAGQLGIAYGLGIVRFNRAFEATTANQWPAQLVWVGWFALVAAVAGTVVAHLLTRRYDLPVATGTRLVTAIGATVGALVVAPLSMRPARTAEVAGVDPVTAVGTTALLGAVVGLATAVATLHWRTVAHNVAAFVGFGWLLALISVLPSLGPTDPLPAVRLGALDPSWLGTGSAQRLAVVLMPALALVVGALIGALARRDGRPVPVVATAGLVGPATFAMAYLLAGAGGSADGYQAAPYWGALVAVAAGAVGSGLAAVLRWPLTGPETTDGPGPTTSRDTPDEPTTRIIPADEPTVTIVPPSRPTDEPTTRIPPTDEPTVTIVPPPEPTDEPTSRTTTPDRSTGAPKPEAWFGAPATPGVGGPDRPGDEPTAEITGADRSAYRPGNRPLRVEDFWPTSGATSAPTPAPEPAPKPAPVTPPSSAGVLPVVPGTSPTPPAAPPRPAAHPTPPAAPPPPVVPPARPSAPAQRPSVPAPAPVTPTPAPVTPAPAPVTPGPRSSAPATSTEDELTAPVPTAGPAGTGPGDRTGPVDDPERTAVVPPTDREQGPDGVSTDGPDQTGSPGRRRGLFRRNRSGQPSAPDPAGEPDAGPGVPGQRDPRRRGRTEEPVSARDEEYVDWVSGLSQPDPATELDPGDGGRRSLRRPGRHHAD</sequence>
<organism evidence="3 4">
    <name type="scientific">Plantactinospora sonchi</name>
    <dbReference type="NCBI Taxonomy" id="1544735"/>
    <lineage>
        <taxon>Bacteria</taxon>
        <taxon>Bacillati</taxon>
        <taxon>Actinomycetota</taxon>
        <taxon>Actinomycetes</taxon>
        <taxon>Micromonosporales</taxon>
        <taxon>Micromonosporaceae</taxon>
        <taxon>Plantactinospora</taxon>
    </lineage>
</organism>
<feature type="compositionally biased region" description="Low complexity" evidence="1">
    <location>
        <begin position="282"/>
        <end position="295"/>
    </location>
</feature>
<evidence type="ECO:0000256" key="2">
    <source>
        <dbReference type="SAM" id="Phobius"/>
    </source>
</evidence>
<keyword evidence="4" id="KW-1185">Reference proteome</keyword>
<name>A0ABU7RV70_9ACTN</name>
<keyword evidence="2" id="KW-1133">Transmembrane helix</keyword>
<feature type="transmembrane region" description="Helical" evidence="2">
    <location>
        <begin position="150"/>
        <end position="170"/>
    </location>
</feature>
<feature type="transmembrane region" description="Helical" evidence="2">
    <location>
        <begin position="125"/>
        <end position="143"/>
    </location>
</feature>
<proteinExistence type="predicted"/>
<feature type="region of interest" description="Disordered" evidence="1">
    <location>
        <begin position="282"/>
        <end position="669"/>
    </location>
</feature>
<dbReference type="EMBL" id="JAZGQK010000015">
    <property type="protein sequence ID" value="MEE6260412.1"/>
    <property type="molecule type" value="Genomic_DNA"/>
</dbReference>
<feature type="compositionally biased region" description="Low complexity" evidence="1">
    <location>
        <begin position="353"/>
        <end position="362"/>
    </location>
</feature>
<feature type="compositionally biased region" description="Basic residues" evidence="1">
    <location>
        <begin position="582"/>
        <end position="592"/>
    </location>
</feature>
<comment type="caution">
    <text evidence="3">The sequence shown here is derived from an EMBL/GenBank/DDBJ whole genome shotgun (WGS) entry which is preliminary data.</text>
</comment>
<dbReference type="RefSeq" id="WP_331215525.1">
    <property type="nucleotide sequence ID" value="NZ_JAZGQK010000015.1"/>
</dbReference>
<gene>
    <name evidence="3" type="ORF">V1633_18165</name>
</gene>